<organism evidence="3 4">
    <name type="scientific">Denitratimonas tolerans</name>
    <dbReference type="NCBI Taxonomy" id="1338420"/>
    <lineage>
        <taxon>Bacteria</taxon>
        <taxon>Pseudomonadati</taxon>
        <taxon>Pseudomonadota</taxon>
        <taxon>Gammaproteobacteria</taxon>
        <taxon>Lysobacterales</taxon>
        <taxon>Lysobacteraceae</taxon>
        <taxon>Denitratimonas</taxon>
    </lineage>
</organism>
<dbReference type="PROSITE" id="PS50006">
    <property type="entry name" value="FHA_DOMAIN"/>
    <property type="match status" value="1"/>
</dbReference>
<keyword evidence="1" id="KW-0472">Membrane</keyword>
<evidence type="ECO:0000313" key="4">
    <source>
        <dbReference type="Proteomes" id="UP001364472"/>
    </source>
</evidence>
<evidence type="ECO:0000259" key="2">
    <source>
        <dbReference type="PROSITE" id="PS50006"/>
    </source>
</evidence>
<gene>
    <name evidence="3" type="ORF">WB794_04205</name>
</gene>
<reference evidence="3 4" key="1">
    <citation type="journal article" date="2016" name="Antonie Van Leeuwenhoek">
        <title>Denitratimonas tolerans gen. nov., sp. nov., a denitrifying bacterium isolated from a bioreactor for tannery wastewater treatment.</title>
        <authorList>
            <person name="Han S.I."/>
            <person name="Kim J.O."/>
            <person name="Lee Y.R."/>
            <person name="Ekpeghere K.I."/>
            <person name="Koh S.C."/>
            <person name="Whang K.S."/>
        </authorList>
    </citation>
    <scope>NUCLEOTIDE SEQUENCE [LARGE SCALE GENOMIC DNA]</scope>
    <source>
        <strain evidence="3 4">KACC 17565</strain>
    </source>
</reference>
<feature type="transmembrane region" description="Helical" evidence="1">
    <location>
        <begin position="260"/>
        <end position="280"/>
    </location>
</feature>
<protein>
    <submittedName>
        <fullName evidence="3">FHA domain-containing protein</fullName>
    </submittedName>
</protein>
<dbReference type="Gene3D" id="2.60.200.20">
    <property type="match status" value="2"/>
</dbReference>
<dbReference type="Pfam" id="PF16697">
    <property type="entry name" value="Yop-YscD_cpl"/>
    <property type="match status" value="1"/>
</dbReference>
<dbReference type="Proteomes" id="UP001364472">
    <property type="component" value="Unassembled WGS sequence"/>
</dbReference>
<comment type="caution">
    <text evidence="3">The sequence shown here is derived from an EMBL/GenBank/DDBJ whole genome shotgun (WGS) entry which is preliminary data.</text>
</comment>
<dbReference type="Pfam" id="PF00498">
    <property type="entry name" value="FHA"/>
    <property type="match status" value="1"/>
</dbReference>
<dbReference type="InterPro" id="IPR008984">
    <property type="entry name" value="SMAD_FHA_dom_sf"/>
</dbReference>
<accession>A0AAW9R2U3</accession>
<dbReference type="InterPro" id="IPR000253">
    <property type="entry name" value="FHA_dom"/>
</dbReference>
<sequence length="283" mass="30051">MRLVFPGRDHPDATLQAGDYRVGVSEECDIRVRDADWLPHHATLSVDPQRGLWLRLEDGAAPIHVNARPVRECAMLRPGDIVSMGRVQFSVLLEDDPSTPLLPPRRSAPMDGALRVAASRAVLRGVSGLSHGHTFALTSDLVIGSADDADIRIESADVAPHHARVELHGDRIVLRAEAPGQRLKVNGMLVENAILHPGDQIAIDPHRFVIEAPGLPPRGGGALSRQRPITQAMPAIPVVPASVPEAAPAPAPASSTGPSAWWLLAAACAIAAALAGILFWGPR</sequence>
<evidence type="ECO:0000313" key="3">
    <source>
        <dbReference type="EMBL" id="MEJ1248879.1"/>
    </source>
</evidence>
<name>A0AAW9R2U3_9GAMM</name>
<dbReference type="InterPro" id="IPR032030">
    <property type="entry name" value="YscD_cytoplasmic_dom"/>
</dbReference>
<feature type="domain" description="FHA" evidence="2">
    <location>
        <begin position="141"/>
        <end position="195"/>
    </location>
</feature>
<dbReference type="SMART" id="SM00240">
    <property type="entry name" value="FHA"/>
    <property type="match status" value="2"/>
</dbReference>
<dbReference type="EMBL" id="JBBDHC010000004">
    <property type="protein sequence ID" value="MEJ1248879.1"/>
    <property type="molecule type" value="Genomic_DNA"/>
</dbReference>
<evidence type="ECO:0000256" key="1">
    <source>
        <dbReference type="SAM" id="Phobius"/>
    </source>
</evidence>
<dbReference type="SUPFAM" id="SSF49879">
    <property type="entry name" value="SMAD/FHA domain"/>
    <property type="match status" value="2"/>
</dbReference>
<dbReference type="CDD" id="cd00060">
    <property type="entry name" value="FHA"/>
    <property type="match status" value="2"/>
</dbReference>
<dbReference type="AlphaFoldDB" id="A0AAW9R2U3"/>
<keyword evidence="1" id="KW-0812">Transmembrane</keyword>
<keyword evidence="1" id="KW-1133">Transmembrane helix</keyword>
<proteinExistence type="predicted"/>
<keyword evidence="4" id="KW-1185">Reference proteome</keyword>